<dbReference type="AlphaFoldDB" id="A0A285TT46"/>
<dbReference type="Pfam" id="PF00437">
    <property type="entry name" value="T2SSE"/>
    <property type="match status" value="1"/>
</dbReference>
<evidence type="ECO:0000256" key="2">
    <source>
        <dbReference type="ARBA" id="ARBA00022741"/>
    </source>
</evidence>
<dbReference type="Proteomes" id="UP000219068">
    <property type="component" value="Unassembled WGS sequence"/>
</dbReference>
<dbReference type="InterPro" id="IPR027417">
    <property type="entry name" value="P-loop_NTPase"/>
</dbReference>
<dbReference type="RefSeq" id="WP_097052870.1">
    <property type="nucleotide sequence ID" value="NZ_OBMM01000005.1"/>
</dbReference>
<organism evidence="5 6">
    <name type="scientific">Thalassospira xiamenensis</name>
    <dbReference type="NCBI Taxonomy" id="220697"/>
    <lineage>
        <taxon>Bacteria</taxon>
        <taxon>Pseudomonadati</taxon>
        <taxon>Pseudomonadota</taxon>
        <taxon>Alphaproteobacteria</taxon>
        <taxon>Rhodospirillales</taxon>
        <taxon>Thalassospiraceae</taxon>
        <taxon>Thalassospira</taxon>
    </lineage>
</organism>
<evidence type="ECO:0000256" key="1">
    <source>
        <dbReference type="ARBA" id="ARBA00006611"/>
    </source>
</evidence>
<dbReference type="SUPFAM" id="SSF52540">
    <property type="entry name" value="P-loop containing nucleoside triphosphate hydrolases"/>
    <property type="match status" value="1"/>
</dbReference>
<dbReference type="InterPro" id="IPR037257">
    <property type="entry name" value="T2SS_E_N_sf"/>
</dbReference>
<evidence type="ECO:0000313" key="6">
    <source>
        <dbReference type="Proteomes" id="UP000219068"/>
    </source>
</evidence>
<comment type="similarity">
    <text evidence="1">Belongs to the GSP E family.</text>
</comment>
<dbReference type="PANTHER" id="PTHR30258">
    <property type="entry name" value="TYPE II SECRETION SYSTEM PROTEIN GSPE-RELATED"/>
    <property type="match status" value="1"/>
</dbReference>
<reference evidence="5 6" key="1">
    <citation type="submission" date="2017-08" db="EMBL/GenBank/DDBJ databases">
        <authorList>
            <person name="de Groot N.N."/>
        </authorList>
    </citation>
    <scope>NUCLEOTIDE SEQUENCE [LARGE SCALE GENOMIC DNA]</scope>
    <source>
        <strain evidence="5 6">USBA 78</strain>
    </source>
</reference>
<dbReference type="Gene3D" id="3.40.50.300">
    <property type="entry name" value="P-loop containing nucleotide triphosphate hydrolases"/>
    <property type="match status" value="1"/>
</dbReference>
<gene>
    <name evidence="5" type="ORF">SAMN05428964_105318</name>
</gene>
<dbReference type="CDD" id="cd01129">
    <property type="entry name" value="PulE-GspE-like"/>
    <property type="match status" value="1"/>
</dbReference>
<proteinExistence type="inferred from homology"/>
<keyword evidence="3" id="KW-0067">ATP-binding</keyword>
<sequence>MNQTVSAVAAAHGVESQDDWHDRLLDTLVKRALIKPEMAHAARLETKVTGENVGNILVQSGFLRYGTLIEIILELDNERIISEQVSESRIPSETLDEHSILISAETETDIYVSTSRDEELAYEVVSRYYPEKAVRPVPFFPDRIEHFISRVANNNAKLSDVLDNTPHEEMLEMLVRKAISLRASDIHIQPQANCYSVFYRILGVRELIRKGSPEEYLTLISQAKDRARLDLAERRLDQDGSFQIEHNNRLVDLRVATLPEVEGERMVIRILDPDEVRPRLEDLGISRLEEWRRGAANMHGLCLICGPTGSGKTTTLNSTIRSQDRFGKAIYSVEDPVEYRIPYIGQVSVNTATGQDFSRTVRAFMRADPDGIMVGEIRDPDTARNTIKGAETGHIVFGTLHTGSIQGALSRLRDLNVPSGDLRYVLRAVLVQQLLRTVCKTCGGHKHAIGEGACPTCRGTGYSGRTVVSECASFADENEVDALIAGTRSWPTMAEDAYDKVKQGITTKEEAIRVLGTQFRKLLKDRGEEDF</sequence>
<dbReference type="EMBL" id="OBMM01000005">
    <property type="protein sequence ID" value="SOC27232.1"/>
    <property type="molecule type" value="Genomic_DNA"/>
</dbReference>
<dbReference type="Gene3D" id="3.30.450.90">
    <property type="match status" value="1"/>
</dbReference>
<dbReference type="PROSITE" id="PS00662">
    <property type="entry name" value="T2SP_E"/>
    <property type="match status" value="1"/>
</dbReference>
<dbReference type="InterPro" id="IPR001482">
    <property type="entry name" value="T2SS/T4SS_dom"/>
</dbReference>
<name>A0A285TT46_9PROT</name>
<protein>
    <submittedName>
        <fullName evidence="5">General secretion pathway protein E</fullName>
    </submittedName>
</protein>
<evidence type="ECO:0000256" key="3">
    <source>
        <dbReference type="ARBA" id="ARBA00022840"/>
    </source>
</evidence>
<dbReference type="GO" id="GO:0005886">
    <property type="term" value="C:plasma membrane"/>
    <property type="evidence" value="ECO:0007669"/>
    <property type="project" value="TreeGrafter"/>
</dbReference>
<dbReference type="PANTHER" id="PTHR30258:SF2">
    <property type="entry name" value="COMG OPERON PROTEIN 1"/>
    <property type="match status" value="1"/>
</dbReference>
<dbReference type="GO" id="GO:0016887">
    <property type="term" value="F:ATP hydrolysis activity"/>
    <property type="evidence" value="ECO:0007669"/>
    <property type="project" value="TreeGrafter"/>
</dbReference>
<evidence type="ECO:0000259" key="4">
    <source>
        <dbReference type="PROSITE" id="PS00662"/>
    </source>
</evidence>
<dbReference type="GO" id="GO:0005524">
    <property type="term" value="F:ATP binding"/>
    <property type="evidence" value="ECO:0007669"/>
    <property type="project" value="UniProtKB-KW"/>
</dbReference>
<keyword evidence="2" id="KW-0547">Nucleotide-binding</keyword>
<feature type="domain" description="Bacterial type II secretion system protein E" evidence="4">
    <location>
        <begin position="365"/>
        <end position="379"/>
    </location>
</feature>
<dbReference type="SUPFAM" id="SSF160246">
    <property type="entry name" value="EspE N-terminal domain-like"/>
    <property type="match status" value="1"/>
</dbReference>
<evidence type="ECO:0000313" key="5">
    <source>
        <dbReference type="EMBL" id="SOC27232.1"/>
    </source>
</evidence>
<accession>A0A285TT46</accession>